<comment type="caution">
    <text evidence="2">The sequence shown here is derived from an EMBL/GenBank/DDBJ whole genome shotgun (WGS) entry which is preliminary data.</text>
</comment>
<feature type="compositionally biased region" description="Basic and acidic residues" evidence="1">
    <location>
        <begin position="11"/>
        <end position="25"/>
    </location>
</feature>
<keyword evidence="3" id="KW-1185">Reference proteome</keyword>
<reference evidence="2 3" key="1">
    <citation type="submission" date="2019-03" db="EMBL/GenBank/DDBJ databases">
        <title>Bradyrhizobium strains diversity isolated from Chamaecrista fasciculata.</title>
        <authorList>
            <person name="Urquiaga M.C.O."/>
            <person name="Hungria M."/>
            <person name="Delamuta J.R.M."/>
        </authorList>
    </citation>
    <scope>NUCLEOTIDE SEQUENCE [LARGE SCALE GENOMIC DNA]</scope>
    <source>
        <strain evidence="2 3">CNPSo 3424</strain>
    </source>
</reference>
<accession>A0A4Y9LDL3</accession>
<organism evidence="2 3">
    <name type="scientific">Bradyrhizobium frederickii</name>
    <dbReference type="NCBI Taxonomy" id="2560054"/>
    <lineage>
        <taxon>Bacteria</taxon>
        <taxon>Pseudomonadati</taxon>
        <taxon>Pseudomonadota</taxon>
        <taxon>Alphaproteobacteria</taxon>
        <taxon>Hyphomicrobiales</taxon>
        <taxon>Nitrobacteraceae</taxon>
        <taxon>Bradyrhizobium</taxon>
    </lineage>
</organism>
<dbReference type="AlphaFoldDB" id="A0A4Y9LDL3"/>
<dbReference type="EMBL" id="SPQU01000003">
    <property type="protein sequence ID" value="TFV40787.1"/>
    <property type="molecule type" value="Genomic_DNA"/>
</dbReference>
<dbReference type="Proteomes" id="UP000298225">
    <property type="component" value="Unassembled WGS sequence"/>
</dbReference>
<evidence type="ECO:0000313" key="2">
    <source>
        <dbReference type="EMBL" id="TFV40787.1"/>
    </source>
</evidence>
<evidence type="ECO:0000313" key="3">
    <source>
        <dbReference type="Proteomes" id="UP000298225"/>
    </source>
</evidence>
<dbReference type="OrthoDB" id="8256519at2"/>
<sequence length="59" mass="6290">MAGLDPAIHVLPRDADVDARDKPGHDGSFAEPRPTTTASCRVLPRSPGSPVRRGRSGRE</sequence>
<feature type="compositionally biased region" description="Low complexity" evidence="1">
    <location>
        <begin position="41"/>
        <end position="51"/>
    </location>
</feature>
<gene>
    <name evidence="2" type="ORF">E4K66_08055</name>
</gene>
<protein>
    <submittedName>
        <fullName evidence="2">Uncharacterized protein</fullName>
    </submittedName>
</protein>
<evidence type="ECO:0000256" key="1">
    <source>
        <dbReference type="SAM" id="MobiDB-lite"/>
    </source>
</evidence>
<feature type="region of interest" description="Disordered" evidence="1">
    <location>
        <begin position="1"/>
        <end position="59"/>
    </location>
</feature>
<name>A0A4Y9LDL3_9BRAD</name>
<proteinExistence type="predicted"/>